<accession>A0A2Z6LZZ0</accession>
<dbReference type="EMBL" id="DF973265">
    <property type="protein sequence ID" value="GAU23253.1"/>
    <property type="molecule type" value="Genomic_DNA"/>
</dbReference>
<dbReference type="CDD" id="cd06222">
    <property type="entry name" value="RNase_H_like"/>
    <property type="match status" value="1"/>
</dbReference>
<dbReference type="InterPro" id="IPR002156">
    <property type="entry name" value="RNaseH_domain"/>
</dbReference>
<dbReference type="InterPro" id="IPR036397">
    <property type="entry name" value="RNaseH_sf"/>
</dbReference>
<dbReference type="AlphaFoldDB" id="A0A2Z6LZZ0"/>
<organism evidence="3 4">
    <name type="scientific">Trifolium subterraneum</name>
    <name type="common">Subterranean clover</name>
    <dbReference type="NCBI Taxonomy" id="3900"/>
    <lineage>
        <taxon>Eukaryota</taxon>
        <taxon>Viridiplantae</taxon>
        <taxon>Streptophyta</taxon>
        <taxon>Embryophyta</taxon>
        <taxon>Tracheophyta</taxon>
        <taxon>Spermatophyta</taxon>
        <taxon>Magnoliopsida</taxon>
        <taxon>eudicotyledons</taxon>
        <taxon>Gunneridae</taxon>
        <taxon>Pentapetalae</taxon>
        <taxon>rosids</taxon>
        <taxon>fabids</taxon>
        <taxon>Fabales</taxon>
        <taxon>Fabaceae</taxon>
        <taxon>Papilionoideae</taxon>
        <taxon>50 kb inversion clade</taxon>
        <taxon>NPAAA clade</taxon>
        <taxon>Hologalegina</taxon>
        <taxon>IRL clade</taxon>
        <taxon>Trifolieae</taxon>
        <taxon>Trifolium</taxon>
    </lineage>
</organism>
<dbReference type="Pfam" id="PF13456">
    <property type="entry name" value="RVT_3"/>
    <property type="match status" value="1"/>
</dbReference>
<dbReference type="PANTHER" id="PTHR47723">
    <property type="entry name" value="OS05G0353850 PROTEIN"/>
    <property type="match status" value="1"/>
</dbReference>
<dbReference type="InterPro" id="IPR044730">
    <property type="entry name" value="RNase_H-like_dom_plant"/>
</dbReference>
<dbReference type="Gene3D" id="3.30.420.10">
    <property type="entry name" value="Ribonuclease H-like superfamily/Ribonuclease H"/>
    <property type="match status" value="1"/>
</dbReference>
<dbReference type="InterPro" id="IPR012337">
    <property type="entry name" value="RNaseH-like_sf"/>
</dbReference>
<name>A0A2Z6LZZ0_TRISU</name>
<dbReference type="GO" id="GO:0003676">
    <property type="term" value="F:nucleic acid binding"/>
    <property type="evidence" value="ECO:0007669"/>
    <property type="project" value="InterPro"/>
</dbReference>
<evidence type="ECO:0000256" key="1">
    <source>
        <dbReference type="SAM" id="MobiDB-lite"/>
    </source>
</evidence>
<dbReference type="InterPro" id="IPR053151">
    <property type="entry name" value="RNase_H-like"/>
</dbReference>
<sequence>MWSTDSSTAPRNTQEESVAPTNTCRLRREWSLKPSLIFKNQIGRLNRKRPTYLVPPKPLIFRTRKIHLTQGLDQIREKILVQQVETCFPSELPLSHCPVTHINNSIKTLVRCLKERLISNPKSKETSLHHKETPLKPLGRPAKCGAGNKDPYLAKRILRQSPLVLHIVVAQRQKVEIGIAWQGPEEGWLSLNTDGASRGEVPAECGDLIRNSAGQWLGGFSRNLGYCSAYLAELWGVYDGLCLAQNIGATRIEVHVDSSVVVQTLNSTNGGSVTGWRLVQEIRRLLNLD</sequence>
<dbReference type="SUPFAM" id="SSF53098">
    <property type="entry name" value="Ribonuclease H-like"/>
    <property type="match status" value="1"/>
</dbReference>
<gene>
    <name evidence="3" type="ORF">TSUD_172820</name>
</gene>
<reference evidence="4" key="1">
    <citation type="journal article" date="2017" name="Front. Plant Sci.">
        <title>Climate Clever Clovers: New Paradigm to Reduce the Environmental Footprint of Ruminants by Breeding Low Methanogenic Forages Utilizing Haplotype Variation.</title>
        <authorList>
            <person name="Kaur P."/>
            <person name="Appels R."/>
            <person name="Bayer P.E."/>
            <person name="Keeble-Gagnere G."/>
            <person name="Wang J."/>
            <person name="Hirakawa H."/>
            <person name="Shirasawa K."/>
            <person name="Vercoe P."/>
            <person name="Stefanova K."/>
            <person name="Durmic Z."/>
            <person name="Nichols P."/>
            <person name="Revell C."/>
            <person name="Isobe S.N."/>
            <person name="Edwards D."/>
            <person name="Erskine W."/>
        </authorList>
    </citation>
    <scope>NUCLEOTIDE SEQUENCE [LARGE SCALE GENOMIC DNA]</scope>
    <source>
        <strain evidence="4">cv. Daliak</strain>
    </source>
</reference>
<feature type="domain" description="RNase H type-1" evidence="2">
    <location>
        <begin position="192"/>
        <end position="286"/>
    </location>
</feature>
<evidence type="ECO:0000259" key="2">
    <source>
        <dbReference type="Pfam" id="PF13456"/>
    </source>
</evidence>
<feature type="region of interest" description="Disordered" evidence="1">
    <location>
        <begin position="1"/>
        <end position="20"/>
    </location>
</feature>
<proteinExistence type="predicted"/>
<keyword evidence="4" id="KW-1185">Reference proteome</keyword>
<protein>
    <recommendedName>
        <fullName evidence="2">RNase H type-1 domain-containing protein</fullName>
    </recommendedName>
</protein>
<evidence type="ECO:0000313" key="4">
    <source>
        <dbReference type="Proteomes" id="UP000242715"/>
    </source>
</evidence>
<evidence type="ECO:0000313" key="3">
    <source>
        <dbReference type="EMBL" id="GAU23253.1"/>
    </source>
</evidence>
<dbReference type="Proteomes" id="UP000242715">
    <property type="component" value="Unassembled WGS sequence"/>
</dbReference>
<dbReference type="GO" id="GO:0004523">
    <property type="term" value="F:RNA-DNA hybrid ribonuclease activity"/>
    <property type="evidence" value="ECO:0007669"/>
    <property type="project" value="InterPro"/>
</dbReference>
<dbReference type="PANTHER" id="PTHR47723:SF13">
    <property type="entry name" value="PUTATIVE-RELATED"/>
    <property type="match status" value="1"/>
</dbReference>
<dbReference type="OrthoDB" id="1431454at2759"/>